<accession>A0A6I1MIT6</accession>
<gene>
    <name evidence="1" type="ORF">GBZ86_02375</name>
</gene>
<comment type="caution">
    <text evidence="1">The sequence shown here is derived from an EMBL/GenBank/DDBJ whole genome shotgun (WGS) entry which is preliminary data.</text>
</comment>
<sequence>MNEIIVDRIENGVITCEDSNCKIIYLTSSQVKGVVKEGDVLIECMHNTYCVDNVLTKKRKEQINKLMEDMWED</sequence>
<dbReference type="InterPro" id="IPR021377">
    <property type="entry name" value="DUF3006"/>
</dbReference>
<dbReference type="Proteomes" id="UP000430345">
    <property type="component" value="Unassembled WGS sequence"/>
</dbReference>
<organism evidence="1 2">
    <name type="scientific">Clostridium tarantellae</name>
    <dbReference type="NCBI Taxonomy" id="39493"/>
    <lineage>
        <taxon>Bacteria</taxon>
        <taxon>Bacillati</taxon>
        <taxon>Bacillota</taxon>
        <taxon>Clostridia</taxon>
        <taxon>Eubacteriales</taxon>
        <taxon>Clostridiaceae</taxon>
        <taxon>Clostridium</taxon>
    </lineage>
</organism>
<name>A0A6I1MIT6_9CLOT</name>
<dbReference type="OrthoDB" id="164847at2"/>
<proteinExistence type="predicted"/>
<evidence type="ECO:0000313" key="2">
    <source>
        <dbReference type="Proteomes" id="UP000430345"/>
    </source>
</evidence>
<evidence type="ECO:0000313" key="1">
    <source>
        <dbReference type="EMBL" id="MPQ42603.1"/>
    </source>
</evidence>
<dbReference type="EMBL" id="WHJC01000013">
    <property type="protein sequence ID" value="MPQ42603.1"/>
    <property type="molecule type" value="Genomic_DNA"/>
</dbReference>
<dbReference type="Pfam" id="PF11213">
    <property type="entry name" value="DUF3006"/>
    <property type="match status" value="1"/>
</dbReference>
<dbReference type="AlphaFoldDB" id="A0A6I1MIT6"/>
<reference evidence="1 2" key="1">
    <citation type="submission" date="2019-10" db="EMBL/GenBank/DDBJ databases">
        <title>The Genome Sequence of Clostridium tarantellae Isolated from Fish Brain.</title>
        <authorList>
            <person name="Bano L."/>
            <person name="Kiel M."/>
            <person name="Sales G."/>
            <person name="Doxey A.C."/>
            <person name="Mansfield M.J."/>
            <person name="Schiavone M."/>
            <person name="Rossetto O."/>
            <person name="Pirazzini M."/>
            <person name="Dobrindt U."/>
            <person name="Montecucco C."/>
        </authorList>
    </citation>
    <scope>NUCLEOTIDE SEQUENCE [LARGE SCALE GENOMIC DNA]</scope>
    <source>
        <strain evidence="1 2">DSM 3997</strain>
    </source>
</reference>
<keyword evidence="2" id="KW-1185">Reference proteome</keyword>
<dbReference type="RefSeq" id="WP_152887379.1">
    <property type="nucleotide sequence ID" value="NZ_WHJC01000013.1"/>
</dbReference>
<protein>
    <submittedName>
        <fullName evidence="1">DUF3006 family protein</fullName>
    </submittedName>
</protein>